<name>A0A7C9UX28_9PROT</name>
<dbReference type="SUPFAM" id="SSF53254">
    <property type="entry name" value="Phosphoglycerate mutase-like"/>
    <property type="match status" value="1"/>
</dbReference>
<dbReference type="AlphaFoldDB" id="A0A7C9UX28"/>
<evidence type="ECO:0000313" key="1">
    <source>
        <dbReference type="EMBL" id="NFV82026.1"/>
    </source>
</evidence>
<proteinExistence type="predicted"/>
<dbReference type="Proteomes" id="UP000480684">
    <property type="component" value="Unassembled WGS sequence"/>
</dbReference>
<evidence type="ECO:0000313" key="2">
    <source>
        <dbReference type="Proteomes" id="UP000480684"/>
    </source>
</evidence>
<comment type="caution">
    <text evidence="1">The sequence shown here is derived from an EMBL/GenBank/DDBJ whole genome shotgun (WGS) entry which is preliminary data.</text>
</comment>
<accession>A0A7C9UX28</accession>
<dbReference type="PANTHER" id="PTHR48100:SF1">
    <property type="entry name" value="HISTIDINE PHOSPHATASE FAMILY PROTEIN-RELATED"/>
    <property type="match status" value="1"/>
</dbReference>
<dbReference type="GO" id="GO:0005737">
    <property type="term" value="C:cytoplasm"/>
    <property type="evidence" value="ECO:0007669"/>
    <property type="project" value="TreeGrafter"/>
</dbReference>
<dbReference type="PANTHER" id="PTHR48100">
    <property type="entry name" value="BROAD-SPECIFICITY PHOSPHATASE YOR283W-RELATED"/>
    <property type="match status" value="1"/>
</dbReference>
<gene>
    <name evidence="1" type="ORF">G4223_18095</name>
</gene>
<protein>
    <submittedName>
        <fullName evidence="1">Histidine phosphatase family protein</fullName>
    </submittedName>
</protein>
<dbReference type="InterPro" id="IPR013078">
    <property type="entry name" value="His_Pase_superF_clade-1"/>
</dbReference>
<sequence>MNKARDTRWWLVRHAPVPCPHGRITGQLDVACDTSDDEDFLQLARRVPANAVLVESGLMRCRQTAGALEAAGLLLPPPVVEPDLAEQNFGRWQGKSWLELETAKDPDLAAFWQDPAETTPPEGESFALVCARVRRALCRLSDQFPGRDVVAVVHAGTIRAALAMALGLEPAQALRFSIQPLSLTRIEGTSDGWRVDCVNVTAV</sequence>
<dbReference type="InterPro" id="IPR029033">
    <property type="entry name" value="His_PPase_superfam"/>
</dbReference>
<dbReference type="SMART" id="SM00855">
    <property type="entry name" value="PGAM"/>
    <property type="match status" value="1"/>
</dbReference>
<dbReference type="RefSeq" id="WP_163682654.1">
    <property type="nucleotide sequence ID" value="NZ_JAAIYP010000045.1"/>
</dbReference>
<dbReference type="CDD" id="cd07067">
    <property type="entry name" value="HP_PGM_like"/>
    <property type="match status" value="1"/>
</dbReference>
<dbReference type="Gene3D" id="3.40.50.1240">
    <property type="entry name" value="Phosphoglycerate mutase-like"/>
    <property type="match status" value="1"/>
</dbReference>
<reference evidence="1 2" key="1">
    <citation type="submission" date="2020-02" db="EMBL/GenBank/DDBJ databases">
        <authorList>
            <person name="Dziuba M."/>
            <person name="Kuznetsov B."/>
            <person name="Mardanov A."/>
            <person name="Ravin N."/>
            <person name="Grouzdev D."/>
        </authorList>
    </citation>
    <scope>NUCLEOTIDE SEQUENCE [LARGE SCALE GENOMIC DNA]</scope>
    <source>
        <strain evidence="1 2">SpK</strain>
    </source>
</reference>
<dbReference type="GO" id="GO:0016791">
    <property type="term" value="F:phosphatase activity"/>
    <property type="evidence" value="ECO:0007669"/>
    <property type="project" value="TreeGrafter"/>
</dbReference>
<dbReference type="Pfam" id="PF00300">
    <property type="entry name" value="His_Phos_1"/>
    <property type="match status" value="1"/>
</dbReference>
<dbReference type="InterPro" id="IPR050275">
    <property type="entry name" value="PGM_Phosphatase"/>
</dbReference>
<organism evidence="1 2">
    <name type="scientific">Magnetospirillum aberrantis SpK</name>
    <dbReference type="NCBI Taxonomy" id="908842"/>
    <lineage>
        <taxon>Bacteria</taxon>
        <taxon>Pseudomonadati</taxon>
        <taxon>Pseudomonadota</taxon>
        <taxon>Alphaproteobacteria</taxon>
        <taxon>Rhodospirillales</taxon>
        <taxon>Rhodospirillaceae</taxon>
        <taxon>Magnetospirillum</taxon>
    </lineage>
</organism>
<dbReference type="EMBL" id="JAAIYP010000045">
    <property type="protein sequence ID" value="NFV82026.1"/>
    <property type="molecule type" value="Genomic_DNA"/>
</dbReference>
<keyword evidence="2" id="KW-1185">Reference proteome</keyword>